<protein>
    <recommendedName>
        <fullName evidence="1">Sugar fermentation stimulation protein homolog</fullName>
    </recommendedName>
</protein>
<reference evidence="4 5" key="1">
    <citation type="submission" date="2016-11" db="EMBL/GenBank/DDBJ databases">
        <authorList>
            <person name="Jaros S."/>
            <person name="Januszkiewicz K."/>
            <person name="Wedrychowicz H."/>
        </authorList>
    </citation>
    <scope>NUCLEOTIDE SEQUENCE [LARGE SCALE GENOMIC DNA]</scope>
    <source>
        <strain evidence="4 5">DSM 21120</strain>
    </source>
</reference>
<proteinExistence type="inferred from homology"/>
<sequence length="240" mass="27620">MVILMKYENIQEAIFLNRPNRFIAMCLINGIEEKVYVPNTGRCRELFISGSKVYVSKSENPDRVTKYTLTSVYKKDTLINIDSQAPNAVVEEALKNKQIFTNYDFSKIVREKTFNKSRFDIYYESVKDSELVKGFIEVKGVTLEKDNIAYFPDAPTIRGLKHIRELQLAKEEGYNAHIVFLIQMKGIKYFLPNVEMQPDFGHELNMAQKNGVDIRCFDCNVKSDEITLDSPVLLGDLSSF</sequence>
<dbReference type="GO" id="GO:0003677">
    <property type="term" value="F:DNA binding"/>
    <property type="evidence" value="ECO:0007669"/>
    <property type="project" value="InterPro"/>
</dbReference>
<keyword evidence="5" id="KW-1185">Reference proteome</keyword>
<accession>A0A1M5RQA7</accession>
<dbReference type="STRING" id="1120995.SAMN02745245_00992"/>
<dbReference type="Proteomes" id="UP000184032">
    <property type="component" value="Unassembled WGS sequence"/>
</dbReference>
<feature type="domain" description="SfsA N-terminal OB" evidence="3">
    <location>
        <begin position="16"/>
        <end position="81"/>
    </location>
</feature>
<dbReference type="PANTHER" id="PTHR30545">
    <property type="entry name" value="SUGAR FERMENTATION STIMULATION PROTEIN A"/>
    <property type="match status" value="1"/>
</dbReference>
<dbReference type="NCBIfam" id="TIGR00230">
    <property type="entry name" value="sfsA"/>
    <property type="match status" value="1"/>
</dbReference>
<dbReference type="InterPro" id="IPR041465">
    <property type="entry name" value="SfsA_N"/>
</dbReference>
<dbReference type="InterPro" id="IPR005224">
    <property type="entry name" value="SfsA"/>
</dbReference>
<feature type="domain" description="Sugar fermentation stimulation protein C-terminal" evidence="2">
    <location>
        <begin position="84"/>
        <end position="224"/>
    </location>
</feature>
<dbReference type="AlphaFoldDB" id="A0A1M5RQA7"/>
<evidence type="ECO:0000256" key="1">
    <source>
        <dbReference type="HAMAP-Rule" id="MF_00095"/>
    </source>
</evidence>
<comment type="similarity">
    <text evidence="1">Belongs to the SfsA family.</text>
</comment>
<dbReference type="HAMAP" id="MF_00095">
    <property type="entry name" value="SfsA"/>
    <property type="match status" value="1"/>
</dbReference>
<dbReference type="Gene3D" id="2.40.50.580">
    <property type="match status" value="1"/>
</dbReference>
<dbReference type="PANTHER" id="PTHR30545:SF2">
    <property type="entry name" value="SUGAR FERMENTATION STIMULATION PROTEIN A"/>
    <property type="match status" value="1"/>
</dbReference>
<evidence type="ECO:0000259" key="2">
    <source>
        <dbReference type="Pfam" id="PF03749"/>
    </source>
</evidence>
<evidence type="ECO:0000313" key="5">
    <source>
        <dbReference type="Proteomes" id="UP000184032"/>
    </source>
</evidence>
<dbReference type="Gene3D" id="3.40.1350.60">
    <property type="match status" value="1"/>
</dbReference>
<gene>
    <name evidence="1" type="primary">sfsA</name>
    <name evidence="4" type="ORF">SAMN02745245_00992</name>
</gene>
<dbReference type="Pfam" id="PF17746">
    <property type="entry name" value="SfsA_N"/>
    <property type="match status" value="1"/>
</dbReference>
<dbReference type="InterPro" id="IPR040452">
    <property type="entry name" value="SfsA_C"/>
</dbReference>
<organism evidence="4 5">
    <name type="scientific">Anaerosphaera aminiphila DSM 21120</name>
    <dbReference type="NCBI Taxonomy" id="1120995"/>
    <lineage>
        <taxon>Bacteria</taxon>
        <taxon>Bacillati</taxon>
        <taxon>Bacillota</taxon>
        <taxon>Tissierellia</taxon>
        <taxon>Tissierellales</taxon>
        <taxon>Peptoniphilaceae</taxon>
        <taxon>Anaerosphaera</taxon>
    </lineage>
</organism>
<evidence type="ECO:0000259" key="3">
    <source>
        <dbReference type="Pfam" id="PF17746"/>
    </source>
</evidence>
<evidence type="ECO:0000313" key="4">
    <source>
        <dbReference type="EMBL" id="SHH28360.1"/>
    </source>
</evidence>
<dbReference type="EMBL" id="FQXI01000005">
    <property type="protein sequence ID" value="SHH28360.1"/>
    <property type="molecule type" value="Genomic_DNA"/>
</dbReference>
<dbReference type="CDD" id="cd22359">
    <property type="entry name" value="SfsA-like_bacterial"/>
    <property type="match status" value="1"/>
</dbReference>
<name>A0A1M5RQA7_9FIRM</name>
<dbReference type="Pfam" id="PF03749">
    <property type="entry name" value="SfsA"/>
    <property type="match status" value="1"/>
</dbReference>